<dbReference type="InterPro" id="IPR002575">
    <property type="entry name" value="Aminoglycoside_PTrfase"/>
</dbReference>
<evidence type="ECO:0000259" key="1">
    <source>
        <dbReference type="Pfam" id="PF01636"/>
    </source>
</evidence>
<dbReference type="Proteomes" id="UP001165079">
    <property type="component" value="Unassembled WGS sequence"/>
</dbReference>
<dbReference type="AlphaFoldDB" id="A0A9W6WBQ0"/>
<organism evidence="2 3">
    <name type="scientific">Actinorhabdospora filicis</name>
    <dbReference type="NCBI Taxonomy" id="1785913"/>
    <lineage>
        <taxon>Bacteria</taxon>
        <taxon>Bacillati</taxon>
        <taxon>Actinomycetota</taxon>
        <taxon>Actinomycetes</taxon>
        <taxon>Micromonosporales</taxon>
        <taxon>Micromonosporaceae</taxon>
        <taxon>Actinorhabdospora</taxon>
    </lineage>
</organism>
<reference evidence="2" key="1">
    <citation type="submission" date="2023-03" db="EMBL/GenBank/DDBJ databases">
        <title>Actinorhabdospora filicis NBRC 111898.</title>
        <authorList>
            <person name="Ichikawa N."/>
            <person name="Sato H."/>
            <person name="Tonouchi N."/>
        </authorList>
    </citation>
    <scope>NUCLEOTIDE SEQUENCE</scope>
    <source>
        <strain evidence="2">NBRC 111898</strain>
    </source>
</reference>
<keyword evidence="3" id="KW-1185">Reference proteome</keyword>
<proteinExistence type="predicted"/>
<dbReference type="SUPFAM" id="SSF56112">
    <property type="entry name" value="Protein kinase-like (PK-like)"/>
    <property type="match status" value="1"/>
</dbReference>
<dbReference type="InterPro" id="IPR011009">
    <property type="entry name" value="Kinase-like_dom_sf"/>
</dbReference>
<comment type="caution">
    <text evidence="2">The sequence shown here is derived from an EMBL/GenBank/DDBJ whole genome shotgun (WGS) entry which is preliminary data.</text>
</comment>
<protein>
    <recommendedName>
        <fullName evidence="1">Aminoglycoside phosphotransferase domain-containing protein</fullName>
    </recommendedName>
</protein>
<dbReference type="PANTHER" id="PTHR21310:SF15">
    <property type="entry name" value="AMINOGLYCOSIDE PHOSPHOTRANSFERASE DOMAIN-CONTAINING PROTEIN"/>
    <property type="match status" value="1"/>
</dbReference>
<accession>A0A9W6WBQ0</accession>
<dbReference type="EMBL" id="BSTX01000002">
    <property type="protein sequence ID" value="GLZ78950.1"/>
    <property type="molecule type" value="Genomic_DNA"/>
</dbReference>
<sequence>MTATTLAELARRHGFTAAEAVAAPVQGVANHVHFVGGDLVVRVAREGFGDDLRKEAAVIPAAGRAGVPVPEIVDAGELDGVPYMLQRRVPGEAPPLPERPEGDARGAAYRDLGAVLARLHAHATVPPGVPAFDAGDPTRLTGWLTRSGRLGAQTADWLAAWLDRLGELGGTAAGRCLLHGDAGPANTLARDGRVTGLLDWGDACAGDPAADLAKVPPVALPYVLDGYRPAEPFAFAARVLRVHLHWAVGRFPTPPDLGARHWSAQPGNRVAELLRLFALGAPSPWRELGPV</sequence>
<dbReference type="InterPro" id="IPR051678">
    <property type="entry name" value="AGP_Transferase"/>
</dbReference>
<dbReference type="Gene3D" id="3.90.1200.10">
    <property type="match status" value="1"/>
</dbReference>
<gene>
    <name evidence="2" type="ORF">Afil01_37570</name>
</gene>
<name>A0A9W6WBQ0_9ACTN</name>
<feature type="domain" description="Aminoglycoside phosphotransferase" evidence="1">
    <location>
        <begin position="27"/>
        <end position="215"/>
    </location>
</feature>
<dbReference type="Pfam" id="PF01636">
    <property type="entry name" value="APH"/>
    <property type="match status" value="1"/>
</dbReference>
<evidence type="ECO:0000313" key="3">
    <source>
        <dbReference type="Proteomes" id="UP001165079"/>
    </source>
</evidence>
<dbReference type="RefSeq" id="WP_285664083.1">
    <property type="nucleotide sequence ID" value="NZ_BSTX01000002.1"/>
</dbReference>
<dbReference type="PANTHER" id="PTHR21310">
    <property type="entry name" value="AMINOGLYCOSIDE PHOSPHOTRANSFERASE-RELATED-RELATED"/>
    <property type="match status" value="1"/>
</dbReference>
<evidence type="ECO:0000313" key="2">
    <source>
        <dbReference type="EMBL" id="GLZ78950.1"/>
    </source>
</evidence>